<reference evidence="3" key="1">
    <citation type="journal article" date="2022" name="Int. J. Mol. Sci.">
        <title>Draft Genome of Tanacetum Coccineum: Genomic Comparison of Closely Related Tanacetum-Family Plants.</title>
        <authorList>
            <person name="Yamashiro T."/>
            <person name="Shiraishi A."/>
            <person name="Nakayama K."/>
            <person name="Satake H."/>
        </authorList>
    </citation>
    <scope>NUCLEOTIDE SEQUENCE</scope>
</reference>
<evidence type="ECO:0000259" key="2">
    <source>
        <dbReference type="Pfam" id="PF07727"/>
    </source>
</evidence>
<keyword evidence="4" id="KW-1185">Reference proteome</keyword>
<dbReference type="PANTHER" id="PTHR11439:SF495">
    <property type="entry name" value="REVERSE TRANSCRIPTASE, RNA-DEPENDENT DNA POLYMERASE-RELATED"/>
    <property type="match status" value="1"/>
</dbReference>
<dbReference type="Pfam" id="PF07727">
    <property type="entry name" value="RVT_2"/>
    <property type="match status" value="1"/>
</dbReference>
<organism evidence="3 4">
    <name type="scientific">Tanacetum coccineum</name>
    <dbReference type="NCBI Taxonomy" id="301880"/>
    <lineage>
        <taxon>Eukaryota</taxon>
        <taxon>Viridiplantae</taxon>
        <taxon>Streptophyta</taxon>
        <taxon>Embryophyta</taxon>
        <taxon>Tracheophyta</taxon>
        <taxon>Spermatophyta</taxon>
        <taxon>Magnoliopsida</taxon>
        <taxon>eudicotyledons</taxon>
        <taxon>Gunneridae</taxon>
        <taxon>Pentapetalae</taxon>
        <taxon>asterids</taxon>
        <taxon>campanulids</taxon>
        <taxon>Asterales</taxon>
        <taxon>Asteraceae</taxon>
        <taxon>Asteroideae</taxon>
        <taxon>Anthemideae</taxon>
        <taxon>Anthemidinae</taxon>
        <taxon>Tanacetum</taxon>
    </lineage>
</organism>
<evidence type="ECO:0000313" key="3">
    <source>
        <dbReference type="EMBL" id="GJT48371.1"/>
    </source>
</evidence>
<dbReference type="InterPro" id="IPR043502">
    <property type="entry name" value="DNA/RNA_pol_sf"/>
</dbReference>
<feature type="compositionally biased region" description="Basic and acidic residues" evidence="1">
    <location>
        <begin position="57"/>
        <end position="83"/>
    </location>
</feature>
<gene>
    <name evidence="3" type="ORF">Tco_0974528</name>
</gene>
<sequence length="622" mass="69965">VVTAENKANKTAGPKEANHSAGTQDNIDAGNSKMEAEPAQEYFVLPLWSSYISTVKRSEAKNGDEKPNRDTGPKIHEEPKDQEDQAFLEELERLKRQEKEANDAAEAFSKESAQCIEDLLLQAEAARATNTNTVNTVSTPISTASPSNVFSAGGPDLNNNDQDDSQIPALEDIYDNSSDGIFTNASYDDEGAVADFTTLETTVNVSPIPTSRIHSIHPTTQILRDPTSVVQTRSKHCLFACFLSQIEPKKISQALEDKSWVDAMQEELLQFKIQKVRILVDLPFGKRAIGTKWVYKNKKDERGVVVRNKARLVAQGYRQEEGIDYDEVFAPVARIEAIRIFLAFASYMGFIVYQMDVKSAFLYGTIDEEVYVSQPPGFVDPKFPKKVYKVVKALYGLHQAPRAWYATLSTFLLKSGYKRGTIKKTLFIKKDKNDIMLEQVYVKQKEDGIFISQDNYVAEILKIDSTPIKTQKPLTKDEEAADVDVHLYRSMIGSLMYLTASRPDIMYLKGKTKLGLWYPRVSSFDLEAYSDSDYVGANLDRKSITGEVEYVAAANCCGQNPVFHSKTKHIKIRHHLIRDAYEKKLIQVLKIHIDDNVADLLTKAFDVSRFNFLTVNIGMLNL</sequence>
<dbReference type="Proteomes" id="UP001151760">
    <property type="component" value="Unassembled WGS sequence"/>
</dbReference>
<reference evidence="3" key="2">
    <citation type="submission" date="2022-01" db="EMBL/GenBank/DDBJ databases">
        <authorList>
            <person name="Yamashiro T."/>
            <person name="Shiraishi A."/>
            <person name="Satake H."/>
            <person name="Nakayama K."/>
        </authorList>
    </citation>
    <scope>NUCLEOTIDE SEQUENCE</scope>
</reference>
<comment type="caution">
    <text evidence="3">The sequence shown here is derived from an EMBL/GenBank/DDBJ whole genome shotgun (WGS) entry which is preliminary data.</text>
</comment>
<accession>A0ABQ5EC15</accession>
<feature type="domain" description="Reverse transcriptase Ty1/copia-type" evidence="2">
    <location>
        <begin position="276"/>
        <end position="455"/>
    </location>
</feature>
<proteinExistence type="predicted"/>
<name>A0ABQ5EC15_9ASTR</name>
<dbReference type="PANTHER" id="PTHR11439">
    <property type="entry name" value="GAG-POL-RELATED RETROTRANSPOSON"/>
    <property type="match status" value="1"/>
</dbReference>
<feature type="non-terminal residue" evidence="3">
    <location>
        <position position="1"/>
    </location>
</feature>
<evidence type="ECO:0000313" key="4">
    <source>
        <dbReference type="Proteomes" id="UP001151760"/>
    </source>
</evidence>
<feature type="region of interest" description="Disordered" evidence="1">
    <location>
        <begin position="57"/>
        <end position="85"/>
    </location>
</feature>
<dbReference type="EMBL" id="BQNB010016148">
    <property type="protein sequence ID" value="GJT48371.1"/>
    <property type="molecule type" value="Genomic_DNA"/>
</dbReference>
<dbReference type="InterPro" id="IPR013103">
    <property type="entry name" value="RVT_2"/>
</dbReference>
<evidence type="ECO:0000256" key="1">
    <source>
        <dbReference type="SAM" id="MobiDB-lite"/>
    </source>
</evidence>
<dbReference type="CDD" id="cd09272">
    <property type="entry name" value="RNase_HI_RT_Ty1"/>
    <property type="match status" value="1"/>
</dbReference>
<protein>
    <submittedName>
        <fullName evidence="3">Ribonuclease H-like domain-containing protein</fullName>
    </submittedName>
</protein>
<dbReference type="SUPFAM" id="SSF56672">
    <property type="entry name" value="DNA/RNA polymerases"/>
    <property type="match status" value="1"/>
</dbReference>
<feature type="region of interest" description="Disordered" evidence="1">
    <location>
        <begin position="1"/>
        <end position="34"/>
    </location>
</feature>